<evidence type="ECO:0000259" key="2">
    <source>
        <dbReference type="PROSITE" id="PS50097"/>
    </source>
</evidence>
<sequence length="315" mass="35314">MGERPRLELFSGLASLYQSREYSDLVLFGREGSRHAVHRAIVCPRSEYFYKAVKEEQWREGISGHIALPDDDEVVRLLVEYLYLLDYDPIVTLPSTTHSHPEDNHSRDSSDTMSIRTEAGTYGHVYGTSAVSAFGGPVHPHQHSPFSTVFRPRQDSSLTVHAMPTSGPADYSNFGTGPSTIQPLRRRKTSRGGMVTNAPEPSPLATKDPHLVLHARMYAAASTYSIGGLKALALDKFKIQLTRHWDSVELAEAIHIVYTSTPSSDKDMRETVADTLDWHSRLLDKPEIEFAVMEINGLAYSLLKRSRRAEPEYMD</sequence>
<dbReference type="InterPro" id="IPR000210">
    <property type="entry name" value="BTB/POZ_dom"/>
</dbReference>
<dbReference type="SUPFAM" id="SSF54695">
    <property type="entry name" value="POZ domain"/>
    <property type="match status" value="1"/>
</dbReference>
<reference evidence="3" key="1">
    <citation type="journal article" date="2020" name="Stud. Mycol.">
        <title>101 Dothideomycetes genomes: a test case for predicting lifestyles and emergence of pathogens.</title>
        <authorList>
            <person name="Haridas S."/>
            <person name="Albert R."/>
            <person name="Binder M."/>
            <person name="Bloem J."/>
            <person name="Labutti K."/>
            <person name="Salamov A."/>
            <person name="Andreopoulos B."/>
            <person name="Baker S."/>
            <person name="Barry K."/>
            <person name="Bills G."/>
            <person name="Bluhm B."/>
            <person name="Cannon C."/>
            <person name="Castanera R."/>
            <person name="Culley D."/>
            <person name="Daum C."/>
            <person name="Ezra D."/>
            <person name="Gonzalez J."/>
            <person name="Henrissat B."/>
            <person name="Kuo A."/>
            <person name="Liang C."/>
            <person name="Lipzen A."/>
            <person name="Lutzoni F."/>
            <person name="Magnuson J."/>
            <person name="Mondo S."/>
            <person name="Nolan M."/>
            <person name="Ohm R."/>
            <person name="Pangilinan J."/>
            <person name="Park H.-J."/>
            <person name="Ramirez L."/>
            <person name="Alfaro M."/>
            <person name="Sun H."/>
            <person name="Tritt A."/>
            <person name="Yoshinaga Y."/>
            <person name="Zwiers L.-H."/>
            <person name="Turgeon B."/>
            <person name="Goodwin S."/>
            <person name="Spatafora J."/>
            <person name="Crous P."/>
            <person name="Grigoriev I."/>
        </authorList>
    </citation>
    <scope>NUCLEOTIDE SEQUENCE</scope>
    <source>
        <strain evidence="3">ATCC 36951</strain>
    </source>
</reference>
<dbReference type="EMBL" id="ML993609">
    <property type="protein sequence ID" value="KAF2163363.1"/>
    <property type="molecule type" value="Genomic_DNA"/>
</dbReference>
<accession>A0A6A6C952</accession>
<dbReference type="GeneID" id="54571189"/>
<dbReference type="Proteomes" id="UP000799537">
    <property type="component" value="Unassembled WGS sequence"/>
</dbReference>
<organism evidence="3 4">
    <name type="scientific">Zasmidium cellare ATCC 36951</name>
    <dbReference type="NCBI Taxonomy" id="1080233"/>
    <lineage>
        <taxon>Eukaryota</taxon>
        <taxon>Fungi</taxon>
        <taxon>Dikarya</taxon>
        <taxon>Ascomycota</taxon>
        <taxon>Pezizomycotina</taxon>
        <taxon>Dothideomycetes</taxon>
        <taxon>Dothideomycetidae</taxon>
        <taxon>Mycosphaerellales</taxon>
        <taxon>Mycosphaerellaceae</taxon>
        <taxon>Zasmidium</taxon>
    </lineage>
</organism>
<feature type="region of interest" description="Disordered" evidence="1">
    <location>
        <begin position="165"/>
        <end position="206"/>
    </location>
</feature>
<dbReference type="Pfam" id="PF00651">
    <property type="entry name" value="BTB"/>
    <property type="match status" value="1"/>
</dbReference>
<dbReference type="PANTHER" id="PTHR47843:SF5">
    <property type="entry name" value="BTB_POZ DOMAIN PROTEIN"/>
    <property type="match status" value="1"/>
</dbReference>
<evidence type="ECO:0000313" key="4">
    <source>
        <dbReference type="Proteomes" id="UP000799537"/>
    </source>
</evidence>
<name>A0A6A6C952_ZASCE</name>
<feature type="domain" description="BTB" evidence="2">
    <location>
        <begin position="23"/>
        <end position="83"/>
    </location>
</feature>
<dbReference type="InterPro" id="IPR011333">
    <property type="entry name" value="SKP1/BTB/POZ_sf"/>
</dbReference>
<dbReference type="PANTHER" id="PTHR47843">
    <property type="entry name" value="BTB DOMAIN-CONTAINING PROTEIN-RELATED"/>
    <property type="match status" value="1"/>
</dbReference>
<keyword evidence="4" id="KW-1185">Reference proteome</keyword>
<gene>
    <name evidence="3" type="ORF">M409DRAFT_68620</name>
</gene>
<protein>
    <recommendedName>
        <fullName evidence="2">BTB domain-containing protein</fullName>
    </recommendedName>
</protein>
<evidence type="ECO:0000313" key="3">
    <source>
        <dbReference type="EMBL" id="KAF2163363.1"/>
    </source>
</evidence>
<dbReference type="RefSeq" id="XP_033664252.1">
    <property type="nucleotide sequence ID" value="XM_033817917.1"/>
</dbReference>
<dbReference type="PROSITE" id="PS50097">
    <property type="entry name" value="BTB"/>
    <property type="match status" value="1"/>
</dbReference>
<dbReference type="CDD" id="cd18186">
    <property type="entry name" value="BTB_POZ_ZBTB_KLHL-like"/>
    <property type="match status" value="1"/>
</dbReference>
<dbReference type="Gene3D" id="3.30.710.10">
    <property type="entry name" value="Potassium Channel Kv1.1, Chain A"/>
    <property type="match status" value="1"/>
</dbReference>
<dbReference type="OrthoDB" id="6359816at2759"/>
<proteinExistence type="predicted"/>
<dbReference type="AlphaFoldDB" id="A0A6A6C952"/>
<feature type="compositionally biased region" description="Polar residues" evidence="1">
    <location>
        <begin position="173"/>
        <end position="182"/>
    </location>
</feature>
<evidence type="ECO:0000256" key="1">
    <source>
        <dbReference type="SAM" id="MobiDB-lite"/>
    </source>
</evidence>